<sequence>MNKTTRILAAAVLGLGASAVSASDFPQGPIEVTVPFAAGGGLTRTPARSPRPSPRR</sequence>
<feature type="chain" id="PRO_5032914235" description="Tripartite tricarboxylate transporter family receptor" evidence="2">
    <location>
        <begin position="23"/>
        <end position="56"/>
    </location>
</feature>
<keyword evidence="4" id="KW-1185">Reference proteome</keyword>
<name>A0A853J039_9BURK</name>
<feature type="signal peptide" evidence="2">
    <location>
        <begin position="1"/>
        <end position="22"/>
    </location>
</feature>
<feature type="region of interest" description="Disordered" evidence="1">
    <location>
        <begin position="36"/>
        <end position="56"/>
    </location>
</feature>
<dbReference type="Proteomes" id="UP000589716">
    <property type="component" value="Unassembled WGS sequence"/>
</dbReference>
<proteinExistence type="predicted"/>
<evidence type="ECO:0000313" key="3">
    <source>
        <dbReference type="EMBL" id="NZA03500.1"/>
    </source>
</evidence>
<evidence type="ECO:0008006" key="5">
    <source>
        <dbReference type="Google" id="ProtNLM"/>
    </source>
</evidence>
<organism evidence="3 4">
    <name type="scientific">Ottowia beijingensis</name>
    <dbReference type="NCBI Taxonomy" id="1207057"/>
    <lineage>
        <taxon>Bacteria</taxon>
        <taxon>Pseudomonadati</taxon>
        <taxon>Pseudomonadota</taxon>
        <taxon>Betaproteobacteria</taxon>
        <taxon>Burkholderiales</taxon>
        <taxon>Comamonadaceae</taxon>
        <taxon>Ottowia</taxon>
    </lineage>
</organism>
<reference evidence="3 4" key="1">
    <citation type="submission" date="2020-07" db="EMBL/GenBank/DDBJ databases">
        <authorList>
            <person name="Maaloum M."/>
        </authorList>
    </citation>
    <scope>NUCLEOTIDE SEQUENCE [LARGE SCALE GENOMIC DNA]</scope>
    <source>
        <strain evidence="3 4">GCS-AN-3</strain>
    </source>
</reference>
<evidence type="ECO:0000256" key="2">
    <source>
        <dbReference type="SAM" id="SignalP"/>
    </source>
</evidence>
<dbReference type="AlphaFoldDB" id="A0A853J039"/>
<keyword evidence="2" id="KW-0732">Signal</keyword>
<comment type="caution">
    <text evidence="3">The sequence shown here is derived from an EMBL/GenBank/DDBJ whole genome shotgun (WGS) entry which is preliminary data.</text>
</comment>
<accession>A0A853J039</accession>
<protein>
    <recommendedName>
        <fullName evidence="5">Tripartite tricarboxylate transporter family receptor</fullName>
    </recommendedName>
</protein>
<evidence type="ECO:0000313" key="4">
    <source>
        <dbReference type="Proteomes" id="UP000589716"/>
    </source>
</evidence>
<dbReference type="EMBL" id="JACCKX010000004">
    <property type="protein sequence ID" value="NZA03500.1"/>
    <property type="molecule type" value="Genomic_DNA"/>
</dbReference>
<gene>
    <name evidence="3" type="ORF">H0I39_20895</name>
</gene>
<evidence type="ECO:0000256" key="1">
    <source>
        <dbReference type="SAM" id="MobiDB-lite"/>
    </source>
</evidence>